<keyword evidence="3" id="KW-1185">Reference proteome</keyword>
<evidence type="ECO:0000313" key="2">
    <source>
        <dbReference type="EMBL" id="KAF7506958.1"/>
    </source>
</evidence>
<proteinExistence type="predicted"/>
<reference evidence="2" key="1">
    <citation type="submission" date="2020-02" db="EMBL/GenBank/DDBJ databases">
        <authorList>
            <person name="Palmer J.M."/>
        </authorList>
    </citation>
    <scope>NUCLEOTIDE SEQUENCE</scope>
    <source>
        <strain evidence="2">EPUS1.4</strain>
        <tissue evidence="2">Thallus</tissue>
    </source>
</reference>
<dbReference type="Proteomes" id="UP000606974">
    <property type="component" value="Unassembled WGS sequence"/>
</dbReference>
<evidence type="ECO:0000313" key="3">
    <source>
        <dbReference type="Proteomes" id="UP000606974"/>
    </source>
</evidence>
<sequence length="69" mass="7284">MATGLELPVPVPVRLLALSAHLPPLLARDTSSTMQAPLDNGWGSPAAHKKQRSTQLLPVTSMLPHGIPV</sequence>
<comment type="caution">
    <text evidence="2">The sequence shown here is derived from an EMBL/GenBank/DDBJ whole genome shotgun (WGS) entry which is preliminary data.</text>
</comment>
<protein>
    <submittedName>
        <fullName evidence="2">Uncharacterized protein</fullName>
    </submittedName>
</protein>
<gene>
    <name evidence="2" type="ORF">GJ744_011089</name>
</gene>
<dbReference type="AlphaFoldDB" id="A0A8H7AD72"/>
<accession>A0A8H7AD72</accession>
<dbReference type="EMBL" id="JAACFV010000077">
    <property type="protein sequence ID" value="KAF7506958.1"/>
    <property type="molecule type" value="Genomic_DNA"/>
</dbReference>
<organism evidence="2 3">
    <name type="scientific">Endocarpon pusillum</name>
    <dbReference type="NCBI Taxonomy" id="364733"/>
    <lineage>
        <taxon>Eukaryota</taxon>
        <taxon>Fungi</taxon>
        <taxon>Dikarya</taxon>
        <taxon>Ascomycota</taxon>
        <taxon>Pezizomycotina</taxon>
        <taxon>Eurotiomycetes</taxon>
        <taxon>Chaetothyriomycetidae</taxon>
        <taxon>Verrucariales</taxon>
        <taxon>Verrucariaceae</taxon>
        <taxon>Endocarpon</taxon>
    </lineage>
</organism>
<name>A0A8H7AD72_9EURO</name>
<evidence type="ECO:0000256" key="1">
    <source>
        <dbReference type="SAM" id="MobiDB-lite"/>
    </source>
</evidence>
<feature type="region of interest" description="Disordered" evidence="1">
    <location>
        <begin position="32"/>
        <end position="69"/>
    </location>
</feature>